<evidence type="ECO:0000256" key="3">
    <source>
        <dbReference type="ARBA" id="ARBA00023082"/>
    </source>
</evidence>
<feature type="domain" description="RNA polymerase sigma factor 70 region 4 type 2" evidence="6">
    <location>
        <begin position="121"/>
        <end position="171"/>
    </location>
</feature>
<dbReference type="SUPFAM" id="SSF88946">
    <property type="entry name" value="Sigma2 domain of RNA polymerase sigma factors"/>
    <property type="match status" value="1"/>
</dbReference>
<protein>
    <submittedName>
        <fullName evidence="7">RNA polymerase sigma-70 factor, ECF subfamily</fullName>
    </submittedName>
</protein>
<evidence type="ECO:0000256" key="4">
    <source>
        <dbReference type="ARBA" id="ARBA00023163"/>
    </source>
</evidence>
<dbReference type="InterPro" id="IPR013249">
    <property type="entry name" value="RNA_pol_sigma70_r4_t2"/>
</dbReference>
<dbReference type="NCBIfam" id="TIGR02937">
    <property type="entry name" value="sigma70-ECF"/>
    <property type="match status" value="1"/>
</dbReference>
<dbReference type="Gene3D" id="1.10.10.10">
    <property type="entry name" value="Winged helix-like DNA-binding domain superfamily/Winged helix DNA-binding domain"/>
    <property type="match status" value="1"/>
</dbReference>
<dbReference type="InterPro" id="IPR036388">
    <property type="entry name" value="WH-like_DNA-bd_sf"/>
</dbReference>
<dbReference type="InterPro" id="IPR014284">
    <property type="entry name" value="RNA_pol_sigma-70_dom"/>
</dbReference>
<dbReference type="InterPro" id="IPR007627">
    <property type="entry name" value="RNA_pol_sigma70_r2"/>
</dbReference>
<proteinExistence type="inferred from homology"/>
<evidence type="ECO:0000259" key="6">
    <source>
        <dbReference type="Pfam" id="PF08281"/>
    </source>
</evidence>
<dbReference type="PANTHER" id="PTHR43133">
    <property type="entry name" value="RNA POLYMERASE ECF-TYPE SIGMA FACTO"/>
    <property type="match status" value="1"/>
</dbReference>
<evidence type="ECO:0000259" key="5">
    <source>
        <dbReference type="Pfam" id="PF04542"/>
    </source>
</evidence>
<keyword evidence="4" id="KW-0804">Transcription</keyword>
<sequence length="181" mass="20991">MEITIEGRGASLEFTEVTLAKKGSKEAFASIIRKNEKTMYRVAKNYLSRNEDILDAMSAATLKAFEKINTLNKEGYFKTWLIRILINECLMIIRKSNNEVLENDELVLNKGYKDSYENIDLKRALELLPKSIRIILTLYYYEDFSVKDIAGALDMNENTVKTKLKRGREKLYSILGEDYHE</sequence>
<gene>
    <name evidence="7" type="ORF">SAMN04488528_100811</name>
</gene>
<evidence type="ECO:0000313" key="8">
    <source>
        <dbReference type="Proteomes" id="UP000198619"/>
    </source>
</evidence>
<dbReference type="STRING" id="84698.SAMN04488528_100811"/>
<dbReference type="Gene3D" id="1.10.1740.10">
    <property type="match status" value="1"/>
</dbReference>
<keyword evidence="2" id="KW-0805">Transcription regulation</keyword>
<dbReference type="Proteomes" id="UP000198619">
    <property type="component" value="Unassembled WGS sequence"/>
</dbReference>
<accession>A0A1I0XC64</accession>
<dbReference type="AlphaFoldDB" id="A0A1I0XC64"/>
<dbReference type="Pfam" id="PF04542">
    <property type="entry name" value="Sigma70_r2"/>
    <property type="match status" value="1"/>
</dbReference>
<name>A0A1I0XC64_9CLOT</name>
<comment type="similarity">
    <text evidence="1">Belongs to the sigma-70 factor family. ECF subfamily.</text>
</comment>
<dbReference type="SUPFAM" id="SSF88659">
    <property type="entry name" value="Sigma3 and sigma4 domains of RNA polymerase sigma factors"/>
    <property type="match status" value="1"/>
</dbReference>
<dbReference type="CDD" id="cd06171">
    <property type="entry name" value="Sigma70_r4"/>
    <property type="match status" value="1"/>
</dbReference>
<evidence type="ECO:0000313" key="7">
    <source>
        <dbReference type="EMBL" id="SFA98571.1"/>
    </source>
</evidence>
<keyword evidence="3" id="KW-0731">Sigma factor</keyword>
<dbReference type="PANTHER" id="PTHR43133:SF51">
    <property type="entry name" value="RNA POLYMERASE SIGMA FACTOR"/>
    <property type="match status" value="1"/>
</dbReference>
<dbReference type="GO" id="GO:0006352">
    <property type="term" value="P:DNA-templated transcription initiation"/>
    <property type="evidence" value="ECO:0007669"/>
    <property type="project" value="InterPro"/>
</dbReference>
<dbReference type="EMBL" id="FOKI01000008">
    <property type="protein sequence ID" value="SFA98571.1"/>
    <property type="molecule type" value="Genomic_DNA"/>
</dbReference>
<dbReference type="InterPro" id="IPR039425">
    <property type="entry name" value="RNA_pol_sigma-70-like"/>
</dbReference>
<organism evidence="7 8">
    <name type="scientific">Clostridium frigidicarnis</name>
    <dbReference type="NCBI Taxonomy" id="84698"/>
    <lineage>
        <taxon>Bacteria</taxon>
        <taxon>Bacillati</taxon>
        <taxon>Bacillota</taxon>
        <taxon>Clostridia</taxon>
        <taxon>Eubacteriales</taxon>
        <taxon>Clostridiaceae</taxon>
        <taxon>Clostridium</taxon>
    </lineage>
</organism>
<evidence type="ECO:0000256" key="2">
    <source>
        <dbReference type="ARBA" id="ARBA00023015"/>
    </source>
</evidence>
<dbReference type="InterPro" id="IPR013325">
    <property type="entry name" value="RNA_pol_sigma_r2"/>
</dbReference>
<evidence type="ECO:0000256" key="1">
    <source>
        <dbReference type="ARBA" id="ARBA00010641"/>
    </source>
</evidence>
<dbReference type="InterPro" id="IPR013324">
    <property type="entry name" value="RNA_pol_sigma_r3/r4-like"/>
</dbReference>
<feature type="domain" description="RNA polymerase sigma-70 region 2" evidence="5">
    <location>
        <begin position="32"/>
        <end position="97"/>
    </location>
</feature>
<keyword evidence="8" id="KW-1185">Reference proteome</keyword>
<dbReference type="Pfam" id="PF08281">
    <property type="entry name" value="Sigma70_r4_2"/>
    <property type="match status" value="1"/>
</dbReference>
<dbReference type="GO" id="GO:0003677">
    <property type="term" value="F:DNA binding"/>
    <property type="evidence" value="ECO:0007669"/>
    <property type="project" value="InterPro"/>
</dbReference>
<dbReference type="OrthoDB" id="9782703at2"/>
<reference evidence="7 8" key="1">
    <citation type="submission" date="2016-10" db="EMBL/GenBank/DDBJ databases">
        <authorList>
            <person name="de Groot N.N."/>
        </authorList>
    </citation>
    <scope>NUCLEOTIDE SEQUENCE [LARGE SCALE GENOMIC DNA]</scope>
    <source>
        <strain evidence="7 8">DSM 12271</strain>
    </source>
</reference>
<dbReference type="RefSeq" id="WP_090039907.1">
    <property type="nucleotide sequence ID" value="NZ_FOKI01000008.1"/>
</dbReference>
<dbReference type="GO" id="GO:0016987">
    <property type="term" value="F:sigma factor activity"/>
    <property type="evidence" value="ECO:0007669"/>
    <property type="project" value="UniProtKB-KW"/>
</dbReference>